<comment type="caution">
    <text evidence="2">The sequence shown here is derived from an EMBL/GenBank/DDBJ whole genome shotgun (WGS) entry which is preliminary data.</text>
</comment>
<protein>
    <submittedName>
        <fullName evidence="2">Mycothiol maleylpyruvate isomerase</fullName>
    </submittedName>
</protein>
<dbReference type="Proteomes" id="UP000244962">
    <property type="component" value="Unassembled WGS sequence"/>
</dbReference>
<dbReference type="Gene3D" id="1.20.120.450">
    <property type="entry name" value="dinb family like domain"/>
    <property type="match status" value="1"/>
</dbReference>
<dbReference type="RefSeq" id="WP_108963215.1">
    <property type="nucleotide sequence ID" value="NZ_QEFB01000013.1"/>
</dbReference>
<dbReference type="GO" id="GO:0046872">
    <property type="term" value="F:metal ion binding"/>
    <property type="evidence" value="ECO:0007669"/>
    <property type="project" value="InterPro"/>
</dbReference>
<gene>
    <name evidence="2" type="ORF">DF223_11045</name>
</gene>
<keyword evidence="3" id="KW-1185">Reference proteome</keyword>
<feature type="domain" description="Mycothiol-dependent maleylpyruvate isomerase metal-binding" evidence="1">
    <location>
        <begin position="8"/>
        <end position="151"/>
    </location>
</feature>
<sequence>MATAENFSRAADAFVDVVRGIKIDQWETLGLGVWSVRSLVGHAARALITVGDYLELDPATQVDMETAGDYYGQIYLVYTNPEAIAQRGVQAGIALGDHPIDRIQSLTKRALDLISAQDAGRLVSLGGMGIPLDEYLKTRVFELVVHSIDIARATGQVAHFAPDLIEETASLAAGIAARKGDGELVLMALTGREQLPERFSVV</sequence>
<dbReference type="InterPro" id="IPR024344">
    <property type="entry name" value="MDMPI_metal-binding"/>
</dbReference>
<dbReference type="EMBL" id="QEFB01000013">
    <property type="protein sequence ID" value="PWC06155.1"/>
    <property type="molecule type" value="Genomic_DNA"/>
</dbReference>
<dbReference type="InterPro" id="IPR034660">
    <property type="entry name" value="DinB/YfiT-like"/>
</dbReference>
<proteinExistence type="predicted"/>
<accession>A0A2U1TB78</accession>
<dbReference type="GO" id="GO:0016853">
    <property type="term" value="F:isomerase activity"/>
    <property type="evidence" value="ECO:0007669"/>
    <property type="project" value="UniProtKB-KW"/>
</dbReference>
<organism evidence="2 3">
    <name type="scientific">Mycetocola zhujimingii</name>
    <dbReference type="NCBI Taxonomy" id="2079792"/>
    <lineage>
        <taxon>Bacteria</taxon>
        <taxon>Bacillati</taxon>
        <taxon>Actinomycetota</taxon>
        <taxon>Actinomycetes</taxon>
        <taxon>Micrococcales</taxon>
        <taxon>Microbacteriaceae</taxon>
        <taxon>Mycetocola</taxon>
    </lineage>
</organism>
<evidence type="ECO:0000259" key="1">
    <source>
        <dbReference type="Pfam" id="PF11716"/>
    </source>
</evidence>
<evidence type="ECO:0000313" key="2">
    <source>
        <dbReference type="EMBL" id="PWC06155.1"/>
    </source>
</evidence>
<name>A0A2U1TB78_9MICO</name>
<dbReference type="Pfam" id="PF11716">
    <property type="entry name" value="MDMPI_N"/>
    <property type="match status" value="1"/>
</dbReference>
<reference evidence="3" key="1">
    <citation type="submission" date="2018-04" db="EMBL/GenBank/DDBJ databases">
        <authorList>
            <person name="Liu S."/>
            <person name="Wang Z."/>
            <person name="Li J."/>
        </authorList>
    </citation>
    <scope>NUCLEOTIDE SEQUENCE [LARGE SCALE GENOMIC DNA]</scope>
    <source>
        <strain evidence="3">622</strain>
    </source>
</reference>
<evidence type="ECO:0000313" key="3">
    <source>
        <dbReference type="Proteomes" id="UP000244962"/>
    </source>
</evidence>
<keyword evidence="2" id="KW-0413">Isomerase</keyword>
<keyword evidence="2" id="KW-0670">Pyruvate</keyword>
<dbReference type="SUPFAM" id="SSF109854">
    <property type="entry name" value="DinB/YfiT-like putative metalloenzymes"/>
    <property type="match status" value="1"/>
</dbReference>
<dbReference type="AlphaFoldDB" id="A0A2U1TB78"/>